<accession>A0A1S2LV82</accession>
<evidence type="ECO:0000256" key="1">
    <source>
        <dbReference type="PROSITE-ProRule" id="PRU00703"/>
    </source>
</evidence>
<keyword evidence="4" id="KW-1185">Reference proteome</keyword>
<proteinExistence type="predicted"/>
<dbReference type="CDD" id="cd02205">
    <property type="entry name" value="CBS_pair_SF"/>
    <property type="match status" value="1"/>
</dbReference>
<dbReference type="AlphaFoldDB" id="A0A1S2LV82"/>
<dbReference type="Gene3D" id="3.10.580.10">
    <property type="entry name" value="CBS-domain"/>
    <property type="match status" value="1"/>
</dbReference>
<dbReference type="Pfam" id="PF00571">
    <property type="entry name" value="CBS"/>
    <property type="match status" value="2"/>
</dbReference>
<keyword evidence="1" id="KW-0129">CBS domain</keyword>
<dbReference type="Proteomes" id="UP000180098">
    <property type="component" value="Unassembled WGS sequence"/>
</dbReference>
<dbReference type="EMBL" id="MLQQ01000002">
    <property type="protein sequence ID" value="OIJ15275.1"/>
    <property type="molecule type" value="Genomic_DNA"/>
</dbReference>
<dbReference type="PROSITE" id="PS51371">
    <property type="entry name" value="CBS"/>
    <property type="match status" value="1"/>
</dbReference>
<evidence type="ECO:0000313" key="3">
    <source>
        <dbReference type="EMBL" id="OIJ15275.1"/>
    </source>
</evidence>
<reference evidence="3 4" key="1">
    <citation type="submission" date="2016-10" db="EMBL/GenBank/DDBJ databases">
        <title>Draft genome sequences of four alkaliphilic bacteria belonging to the Anaerobacillus genus.</title>
        <authorList>
            <person name="Bassil N.M."/>
            <person name="Lloyd J.R."/>
        </authorList>
    </citation>
    <scope>NUCLEOTIDE SEQUENCE [LARGE SCALE GENOMIC DNA]</scope>
    <source>
        <strain evidence="3 4">DSM 15340</strain>
    </source>
</reference>
<comment type="caution">
    <text evidence="3">The sequence shown here is derived from an EMBL/GenBank/DDBJ whole genome shotgun (WGS) entry which is preliminary data.</text>
</comment>
<evidence type="ECO:0000259" key="2">
    <source>
        <dbReference type="PROSITE" id="PS51371"/>
    </source>
</evidence>
<dbReference type="InterPro" id="IPR000644">
    <property type="entry name" value="CBS_dom"/>
</dbReference>
<dbReference type="InterPro" id="IPR046342">
    <property type="entry name" value="CBS_dom_sf"/>
</dbReference>
<organism evidence="3 4">
    <name type="scientific">Anaerobacillus arseniciselenatis</name>
    <dbReference type="NCBI Taxonomy" id="85682"/>
    <lineage>
        <taxon>Bacteria</taxon>
        <taxon>Bacillati</taxon>
        <taxon>Bacillota</taxon>
        <taxon>Bacilli</taxon>
        <taxon>Bacillales</taxon>
        <taxon>Bacillaceae</taxon>
        <taxon>Anaerobacillus</taxon>
    </lineage>
</organism>
<feature type="domain" description="CBS" evidence="2">
    <location>
        <begin position="100"/>
        <end position="156"/>
    </location>
</feature>
<dbReference type="SMART" id="SM00116">
    <property type="entry name" value="CBS"/>
    <property type="match status" value="2"/>
</dbReference>
<gene>
    <name evidence="3" type="ORF">BKP35_05355</name>
</gene>
<evidence type="ECO:0000313" key="4">
    <source>
        <dbReference type="Proteomes" id="UP000180098"/>
    </source>
</evidence>
<name>A0A1S2LV82_9BACI</name>
<sequence>MRNSERFILAYNAITKELEKMLQIKKYVPFHQLLEMAKKKNGVIEHYLNDLRDITYLRNAIVHDKNYPETAIAEPHTHIVEKLEHILKEIQKPQKVIPLFKKDVKTLKATSTLSEVLHLMKSYSYTQFPAFNDNQFVGLITDRSIVRWMAQNIDDIEVKIRKDDIKVSDILFVQKEKKNVVFVDKNQNLFDIQQKFLNHRDQYLTRLEAVLITETGDPLEKLLGIITPFDLLQTNSFKCY</sequence>
<dbReference type="SUPFAM" id="SSF54631">
    <property type="entry name" value="CBS-domain pair"/>
    <property type="match status" value="1"/>
</dbReference>
<dbReference type="RefSeq" id="WP_071312379.1">
    <property type="nucleotide sequence ID" value="NZ_MLQQ01000002.1"/>
</dbReference>
<protein>
    <recommendedName>
        <fullName evidence="2">CBS domain-containing protein</fullName>
    </recommendedName>
</protein>